<feature type="compositionally biased region" description="Basic and acidic residues" evidence="1">
    <location>
        <begin position="1"/>
        <end position="12"/>
    </location>
</feature>
<protein>
    <submittedName>
        <fullName evidence="2">Uncharacterized protein</fullName>
    </submittedName>
</protein>
<evidence type="ECO:0000256" key="1">
    <source>
        <dbReference type="SAM" id="MobiDB-lite"/>
    </source>
</evidence>
<comment type="caution">
    <text evidence="2">The sequence shown here is derived from an EMBL/GenBank/DDBJ whole genome shotgun (WGS) entry which is preliminary data.</text>
</comment>
<evidence type="ECO:0000313" key="2">
    <source>
        <dbReference type="EMBL" id="KAF7371408.1"/>
    </source>
</evidence>
<proteinExistence type="predicted"/>
<dbReference type="EMBL" id="JACAZH010000004">
    <property type="protein sequence ID" value="KAF7371408.1"/>
    <property type="molecule type" value="Genomic_DNA"/>
</dbReference>
<reference evidence="2" key="1">
    <citation type="submission" date="2020-05" db="EMBL/GenBank/DDBJ databases">
        <title>Mycena genomes resolve the evolution of fungal bioluminescence.</title>
        <authorList>
            <person name="Tsai I.J."/>
        </authorList>
    </citation>
    <scope>NUCLEOTIDE SEQUENCE</scope>
    <source>
        <strain evidence="2">160909Yilan</strain>
    </source>
</reference>
<feature type="region of interest" description="Disordered" evidence="1">
    <location>
        <begin position="1"/>
        <end position="28"/>
    </location>
</feature>
<organism evidence="2 3">
    <name type="scientific">Mycena sanguinolenta</name>
    <dbReference type="NCBI Taxonomy" id="230812"/>
    <lineage>
        <taxon>Eukaryota</taxon>
        <taxon>Fungi</taxon>
        <taxon>Dikarya</taxon>
        <taxon>Basidiomycota</taxon>
        <taxon>Agaricomycotina</taxon>
        <taxon>Agaricomycetes</taxon>
        <taxon>Agaricomycetidae</taxon>
        <taxon>Agaricales</taxon>
        <taxon>Marasmiineae</taxon>
        <taxon>Mycenaceae</taxon>
        <taxon>Mycena</taxon>
    </lineage>
</organism>
<keyword evidence="3" id="KW-1185">Reference proteome</keyword>
<accession>A0A8H6Z344</accession>
<gene>
    <name evidence="2" type="ORF">MSAN_00777400</name>
</gene>
<name>A0A8H6Z344_9AGAR</name>
<dbReference type="Proteomes" id="UP000623467">
    <property type="component" value="Unassembled WGS sequence"/>
</dbReference>
<sequence>MLYGNSEHDPPRIKRPLASSVRASSGINGAGTEAQCALQLEVTAEAWGTATKYRHPRPAAPRASPPSLIANSASAVMERLPALTDAPDARAKSFFARSDPQRLCSPFLPQPPHAPPQRPDLLPFAFATTNGRYTPAPRARACSLRAPAAICDPTRSKSLVDSARPRAMTKLLVARRQTPSQCGVQFARSSAACDSSTRWRGEERMDVVMAALRSAEGAGWLVLESRGREGGEDAL</sequence>
<dbReference type="AlphaFoldDB" id="A0A8H6Z344"/>
<evidence type="ECO:0000313" key="3">
    <source>
        <dbReference type="Proteomes" id="UP000623467"/>
    </source>
</evidence>